<feature type="region of interest" description="Disordered" evidence="1">
    <location>
        <begin position="1"/>
        <end position="25"/>
    </location>
</feature>
<gene>
    <name evidence="2" type="ORF">ZYGR_0I03030</name>
</gene>
<evidence type="ECO:0000256" key="1">
    <source>
        <dbReference type="SAM" id="MobiDB-lite"/>
    </source>
</evidence>
<proteinExistence type="predicted"/>
<dbReference type="Proteomes" id="UP000187013">
    <property type="component" value="Unassembled WGS sequence"/>
</dbReference>
<comment type="caution">
    <text evidence="2">The sequence shown here is derived from an EMBL/GenBank/DDBJ whole genome shotgun (WGS) entry which is preliminary data.</text>
</comment>
<name>A0A1Q2ZX20_ZYGRO</name>
<reference evidence="2 3" key="1">
    <citation type="submission" date="2016-08" db="EMBL/GenBank/DDBJ databases">
        <title>Draft genome sequence of allopolyploid Zygosaccharomyces rouxii.</title>
        <authorList>
            <person name="Watanabe J."/>
            <person name="Uehara K."/>
            <person name="Mogi Y."/>
            <person name="Tsukioka Y."/>
        </authorList>
    </citation>
    <scope>NUCLEOTIDE SEQUENCE [LARGE SCALE GENOMIC DNA]</scope>
    <source>
        <strain evidence="2 3">NBRC 110957</strain>
    </source>
</reference>
<evidence type="ECO:0000313" key="2">
    <source>
        <dbReference type="EMBL" id="GAV48007.1"/>
    </source>
</evidence>
<dbReference type="EMBL" id="BDGX01000009">
    <property type="protein sequence ID" value="GAV48007.1"/>
    <property type="molecule type" value="Genomic_DNA"/>
</dbReference>
<evidence type="ECO:0000313" key="3">
    <source>
        <dbReference type="Proteomes" id="UP000187013"/>
    </source>
</evidence>
<organism evidence="2 3">
    <name type="scientific">Zygosaccharomyces rouxii</name>
    <dbReference type="NCBI Taxonomy" id="4956"/>
    <lineage>
        <taxon>Eukaryota</taxon>
        <taxon>Fungi</taxon>
        <taxon>Dikarya</taxon>
        <taxon>Ascomycota</taxon>
        <taxon>Saccharomycotina</taxon>
        <taxon>Saccharomycetes</taxon>
        <taxon>Saccharomycetales</taxon>
        <taxon>Saccharomycetaceae</taxon>
        <taxon>Zygosaccharomyces</taxon>
    </lineage>
</organism>
<dbReference type="AlphaFoldDB" id="A0A1Q2ZX20"/>
<protein>
    <submittedName>
        <fullName evidence="2">Uncharacterized protein</fullName>
    </submittedName>
</protein>
<accession>A0A1Q2ZX20</accession>
<sequence>MFSGAGTLAAMDDRTRGSREHGLDF</sequence>
<feature type="compositionally biased region" description="Basic and acidic residues" evidence="1">
    <location>
        <begin position="11"/>
        <end position="25"/>
    </location>
</feature>